<dbReference type="AlphaFoldDB" id="A0A239HKC3"/>
<accession>A0A239HKC3</accession>
<keyword evidence="3" id="KW-1185">Reference proteome</keyword>
<sequence length="124" mass="14142">MNQETEKFENWAIVEVMGHTKVAGLAKTVSFGNTVMLRVDIPETAKQPAHTKMYGMSSIFSISPVTEDVARSHAEAWNLQPILAYEVQRAYQKKFDEAVERAVERKTNPQLQSSYRDEYEDGPF</sequence>
<gene>
    <name evidence="2" type="ORF">SAMN06296052_11431</name>
</gene>
<organism evidence="2 3">
    <name type="scientific">Pontibacter ummariensis</name>
    <dbReference type="NCBI Taxonomy" id="1610492"/>
    <lineage>
        <taxon>Bacteria</taxon>
        <taxon>Pseudomonadati</taxon>
        <taxon>Bacteroidota</taxon>
        <taxon>Cytophagia</taxon>
        <taxon>Cytophagales</taxon>
        <taxon>Hymenobacteraceae</taxon>
        <taxon>Pontibacter</taxon>
    </lineage>
</organism>
<feature type="region of interest" description="Disordered" evidence="1">
    <location>
        <begin position="102"/>
        <end position="124"/>
    </location>
</feature>
<reference evidence="3" key="1">
    <citation type="submission" date="2017-06" db="EMBL/GenBank/DDBJ databases">
        <authorList>
            <person name="Varghese N."/>
            <person name="Submissions S."/>
        </authorList>
    </citation>
    <scope>NUCLEOTIDE SEQUENCE [LARGE SCALE GENOMIC DNA]</scope>
    <source>
        <strain evidence="3">NKM1</strain>
    </source>
</reference>
<evidence type="ECO:0000256" key="1">
    <source>
        <dbReference type="SAM" id="MobiDB-lite"/>
    </source>
</evidence>
<dbReference type="Proteomes" id="UP000198432">
    <property type="component" value="Unassembled WGS sequence"/>
</dbReference>
<proteinExistence type="predicted"/>
<dbReference type="RefSeq" id="WP_089320075.1">
    <property type="nucleotide sequence ID" value="NZ_FZOQ01000014.1"/>
</dbReference>
<evidence type="ECO:0000313" key="3">
    <source>
        <dbReference type="Proteomes" id="UP000198432"/>
    </source>
</evidence>
<evidence type="ECO:0000313" key="2">
    <source>
        <dbReference type="EMBL" id="SNS81790.1"/>
    </source>
</evidence>
<protein>
    <submittedName>
        <fullName evidence="2">Uncharacterized protein</fullName>
    </submittedName>
</protein>
<dbReference type="EMBL" id="FZOQ01000014">
    <property type="protein sequence ID" value="SNS81790.1"/>
    <property type="molecule type" value="Genomic_DNA"/>
</dbReference>
<name>A0A239HKC3_9BACT</name>
<dbReference type="OrthoDB" id="965837at2"/>